<evidence type="ECO:0000313" key="2">
    <source>
        <dbReference type="Proteomes" id="UP000254939"/>
    </source>
</evidence>
<evidence type="ECO:0000313" key="1">
    <source>
        <dbReference type="EMBL" id="RDJ08693.1"/>
    </source>
</evidence>
<name>A0A370KKS0_9HYPH</name>
<proteinExistence type="predicted"/>
<reference evidence="1 2" key="1">
    <citation type="submission" date="2017-03" db="EMBL/GenBank/DDBJ databases">
        <title>Genome analysis of Rhizobial strains effectives or ineffectives for nitrogen fixation isolated from bean seeds.</title>
        <authorList>
            <person name="Peralta H."/>
            <person name="Aguilar-Vera A."/>
            <person name="Mora Y."/>
            <person name="Vargas-Lagunas C."/>
            <person name="Girard L."/>
            <person name="Mora J."/>
        </authorList>
    </citation>
    <scope>NUCLEOTIDE SEQUENCE [LARGE SCALE GENOMIC DNA]</scope>
    <source>
        <strain evidence="1 2">CCGM3</strain>
    </source>
</reference>
<organism evidence="1 2">
    <name type="scientific">Rhizobium grahamii</name>
    <dbReference type="NCBI Taxonomy" id="1120045"/>
    <lineage>
        <taxon>Bacteria</taxon>
        <taxon>Pseudomonadati</taxon>
        <taxon>Pseudomonadota</taxon>
        <taxon>Alphaproteobacteria</taxon>
        <taxon>Hyphomicrobiales</taxon>
        <taxon>Rhizobiaceae</taxon>
        <taxon>Rhizobium/Agrobacterium group</taxon>
        <taxon>Rhizobium</taxon>
    </lineage>
</organism>
<accession>A0A370KKS0</accession>
<comment type="caution">
    <text evidence="1">The sequence shown here is derived from an EMBL/GenBank/DDBJ whole genome shotgun (WGS) entry which is preliminary data.</text>
</comment>
<dbReference type="EMBL" id="NAAC01000018">
    <property type="protein sequence ID" value="RDJ08693.1"/>
    <property type="molecule type" value="Genomic_DNA"/>
</dbReference>
<protein>
    <submittedName>
        <fullName evidence="1">Uncharacterized protein</fullName>
    </submittedName>
</protein>
<dbReference type="Proteomes" id="UP000254939">
    <property type="component" value="Unassembled WGS sequence"/>
</dbReference>
<sequence>MGNFDFPFARHAVLPMRWMGCVNAASGSSPSGIKRSRDDPSQVVMDQKFGARLFVGLDAELLPKMVSCVSSRGAVGASPGLANLRIAIHSVQACHTIQDAISLVDNQDLVHAAREVCCLSVCNQRPRQ</sequence>
<dbReference type="AlphaFoldDB" id="A0A370KKS0"/>
<gene>
    <name evidence="1" type="ORF">B5K06_19195</name>
</gene>